<dbReference type="PANTHER" id="PTHR13864">
    <property type="entry name" value="T-CELL ACUTE LYMPHOCYTIC LEUKEMIA/STEM CELL LEUKEMIA-RELATED"/>
    <property type="match status" value="1"/>
</dbReference>
<dbReference type="GO" id="GO:0000981">
    <property type="term" value="F:DNA-binding transcription factor activity, RNA polymerase II-specific"/>
    <property type="evidence" value="ECO:0007669"/>
    <property type="project" value="InterPro"/>
</dbReference>
<keyword evidence="6" id="KW-1185">Reference proteome</keyword>
<dbReference type="GeneID" id="108669318"/>
<dbReference type="InterPro" id="IPR036638">
    <property type="entry name" value="HLH_DNA-bd_sf"/>
</dbReference>
<evidence type="ECO:0000313" key="6">
    <source>
        <dbReference type="Proteomes" id="UP000694843"/>
    </source>
</evidence>
<feature type="domain" description="BHLH" evidence="5">
    <location>
        <begin position="116"/>
        <end position="168"/>
    </location>
</feature>
<dbReference type="FunFam" id="4.10.280.10:FF:000015">
    <property type="entry name" value="T-cell acute lymphocytic leukemia 1"/>
    <property type="match status" value="1"/>
</dbReference>
<reference evidence="7" key="1">
    <citation type="submission" date="2025-08" db="UniProtKB">
        <authorList>
            <consortium name="RefSeq"/>
        </authorList>
    </citation>
    <scope>IDENTIFICATION</scope>
    <source>
        <tissue evidence="7">Whole organism</tissue>
    </source>
</reference>
<evidence type="ECO:0000313" key="7">
    <source>
        <dbReference type="RefSeq" id="XP_018012109.2"/>
    </source>
</evidence>
<dbReference type="CDD" id="cd19708">
    <property type="entry name" value="bHLH_TS_dHLH3B_like"/>
    <property type="match status" value="1"/>
</dbReference>
<keyword evidence="3" id="KW-0804">Transcription</keyword>
<dbReference type="AlphaFoldDB" id="A0A8B7NES0"/>
<evidence type="ECO:0000256" key="3">
    <source>
        <dbReference type="ARBA" id="ARBA00023163"/>
    </source>
</evidence>
<dbReference type="OrthoDB" id="10069510at2759"/>
<feature type="region of interest" description="Disordered" evidence="4">
    <location>
        <begin position="258"/>
        <end position="277"/>
    </location>
</feature>
<organism evidence="6 7">
    <name type="scientific">Hyalella azteca</name>
    <name type="common">Amphipod</name>
    <dbReference type="NCBI Taxonomy" id="294128"/>
    <lineage>
        <taxon>Eukaryota</taxon>
        <taxon>Metazoa</taxon>
        <taxon>Ecdysozoa</taxon>
        <taxon>Arthropoda</taxon>
        <taxon>Crustacea</taxon>
        <taxon>Multicrustacea</taxon>
        <taxon>Malacostraca</taxon>
        <taxon>Eumalacostraca</taxon>
        <taxon>Peracarida</taxon>
        <taxon>Amphipoda</taxon>
        <taxon>Senticaudata</taxon>
        <taxon>Talitrida</taxon>
        <taxon>Talitroidea</taxon>
        <taxon>Hyalellidae</taxon>
        <taxon>Hyalella</taxon>
    </lineage>
</organism>
<feature type="compositionally biased region" description="Polar residues" evidence="4">
    <location>
        <begin position="489"/>
        <end position="499"/>
    </location>
</feature>
<feature type="compositionally biased region" description="Low complexity" evidence="4">
    <location>
        <begin position="94"/>
        <end position="103"/>
    </location>
</feature>
<feature type="compositionally biased region" description="Acidic residues" evidence="4">
    <location>
        <begin position="27"/>
        <end position="41"/>
    </location>
</feature>
<dbReference type="SUPFAM" id="SSF47459">
    <property type="entry name" value="HLH, helix-loop-helix DNA-binding domain"/>
    <property type="match status" value="1"/>
</dbReference>
<dbReference type="Proteomes" id="UP000694843">
    <property type="component" value="Unplaced"/>
</dbReference>
<keyword evidence="2" id="KW-0238">DNA-binding</keyword>
<evidence type="ECO:0000256" key="4">
    <source>
        <dbReference type="SAM" id="MobiDB-lite"/>
    </source>
</evidence>
<dbReference type="RefSeq" id="XP_018012109.2">
    <property type="nucleotide sequence ID" value="XM_018156620.2"/>
</dbReference>
<feature type="compositionally biased region" description="Basic and acidic residues" evidence="4">
    <location>
        <begin position="1"/>
        <end position="11"/>
    </location>
</feature>
<feature type="region of interest" description="Disordered" evidence="4">
    <location>
        <begin position="1"/>
        <end position="127"/>
    </location>
</feature>
<dbReference type="GO" id="GO:0000978">
    <property type="term" value="F:RNA polymerase II cis-regulatory region sequence-specific DNA binding"/>
    <property type="evidence" value="ECO:0007669"/>
    <property type="project" value="TreeGrafter"/>
</dbReference>
<dbReference type="Gene3D" id="4.10.280.10">
    <property type="entry name" value="Helix-loop-helix DNA-binding domain"/>
    <property type="match status" value="1"/>
</dbReference>
<feature type="region of interest" description="Disordered" evidence="4">
    <location>
        <begin position="480"/>
        <end position="527"/>
    </location>
</feature>
<dbReference type="CTD" id="31249"/>
<dbReference type="KEGG" id="hazt:108669318"/>
<dbReference type="PANTHER" id="PTHR13864:SF15">
    <property type="entry name" value="T-CELL ACUTE LYMPHOCYTIC LEUKEMIA PROTEIN 1 HOMOLOG-RELATED"/>
    <property type="match status" value="1"/>
</dbReference>
<dbReference type="GO" id="GO:0046983">
    <property type="term" value="F:protein dimerization activity"/>
    <property type="evidence" value="ECO:0007669"/>
    <property type="project" value="InterPro"/>
</dbReference>
<evidence type="ECO:0000259" key="5">
    <source>
        <dbReference type="PROSITE" id="PS50888"/>
    </source>
</evidence>
<proteinExistence type="predicted"/>
<dbReference type="PROSITE" id="PS50888">
    <property type="entry name" value="BHLH"/>
    <property type="match status" value="1"/>
</dbReference>
<keyword evidence="1" id="KW-0805">Transcription regulation</keyword>
<accession>A0A8B7NES0</accession>
<evidence type="ECO:0000256" key="1">
    <source>
        <dbReference type="ARBA" id="ARBA00023015"/>
    </source>
</evidence>
<dbReference type="SMART" id="SM00353">
    <property type="entry name" value="HLH"/>
    <property type="match status" value="1"/>
</dbReference>
<dbReference type="InterPro" id="IPR011598">
    <property type="entry name" value="bHLH_dom"/>
</dbReference>
<dbReference type="Pfam" id="PF00010">
    <property type="entry name" value="HLH"/>
    <property type="match status" value="1"/>
</dbReference>
<sequence>MKMEESIKDEQSPPSPARGCYAGGDSSDLEDLGDDLSDDSNGELSPGLHGPAEMIPCHDNLHGGGQSRSRAWGRHSNGDNENSSDVNLHEGDYGSSAASGAAGLVTEASRGPSGGLRKGFSNSRERWRQQNVSGAFAELRRIVPTHPPDKKLSKNEILRLAIKYIKLLNDVLEWQKRQDNNCHNGVTGSDYDGDISADLGKNIHCLENPRHESDAATDGVNQIKKQIMTNGYDSIATVDANGNHNASVKFVQRCSSSSSSCSSFRTTPSPPDASPPRNAHNCQMKVNETHLNSVTSTSAPSKEVRCSVSTFRPSSSASMLLSVDKSVSPEICIVPSEASNSHQRPAANIIAQTASLFRSGRRIAASPSFMKIMHPVDREIIGGTDMRSHPASKTTKTNIKVISFDSSGMCDKQDYPEISHQETTTIKVGAAHLCSIGGLNKSEQSNSLCNEPLSKPSLISSLAAPRPSFVMTTSAPRACAEPVPRSRTESISCASSTPPAAQRGTENGRHAKTESSGASTVRHHPYFVSVKLAPHDGSLNYPKQD</sequence>
<dbReference type="InterPro" id="IPR040238">
    <property type="entry name" value="TAL-like"/>
</dbReference>
<protein>
    <submittedName>
        <fullName evidence="7">Uncharacterized protein LOC108669318 isoform X1</fullName>
    </submittedName>
</protein>
<evidence type="ECO:0000256" key="2">
    <source>
        <dbReference type="ARBA" id="ARBA00023125"/>
    </source>
</evidence>
<gene>
    <name evidence="7" type="primary">LOC108669318</name>
</gene>
<name>A0A8B7NES0_HYAAZ</name>